<evidence type="ECO:0000259" key="7">
    <source>
        <dbReference type="PROSITE" id="PS50262"/>
    </source>
</evidence>
<dbReference type="GO" id="GO:0004930">
    <property type="term" value="F:G protein-coupled receptor activity"/>
    <property type="evidence" value="ECO:0007669"/>
    <property type="project" value="InterPro"/>
</dbReference>
<organism evidence="8 9">
    <name type="scientific">Elysia chlorotica</name>
    <name type="common">Eastern emerald elysia</name>
    <name type="synonym">Sea slug</name>
    <dbReference type="NCBI Taxonomy" id="188477"/>
    <lineage>
        <taxon>Eukaryota</taxon>
        <taxon>Metazoa</taxon>
        <taxon>Spiralia</taxon>
        <taxon>Lophotrochozoa</taxon>
        <taxon>Mollusca</taxon>
        <taxon>Gastropoda</taxon>
        <taxon>Heterobranchia</taxon>
        <taxon>Euthyneura</taxon>
        <taxon>Panpulmonata</taxon>
        <taxon>Sacoglossa</taxon>
        <taxon>Placobranchoidea</taxon>
        <taxon>Plakobranchidae</taxon>
        <taxon>Elysia</taxon>
    </lineage>
</organism>
<dbReference type="InterPro" id="IPR000276">
    <property type="entry name" value="GPCR_Rhodpsn"/>
</dbReference>
<evidence type="ECO:0000256" key="3">
    <source>
        <dbReference type="ARBA" id="ARBA00022989"/>
    </source>
</evidence>
<feature type="transmembrane region" description="Helical" evidence="6">
    <location>
        <begin position="328"/>
        <end position="353"/>
    </location>
</feature>
<feature type="compositionally biased region" description="Polar residues" evidence="5">
    <location>
        <begin position="271"/>
        <end position="281"/>
    </location>
</feature>
<protein>
    <recommendedName>
        <fullName evidence="7">G-protein coupled receptors family 1 profile domain-containing protein</fullName>
    </recommendedName>
</protein>
<dbReference type="PANTHER" id="PTHR46641">
    <property type="entry name" value="FMRFAMIDE RECEPTOR-RELATED"/>
    <property type="match status" value="1"/>
</dbReference>
<evidence type="ECO:0000256" key="5">
    <source>
        <dbReference type="SAM" id="MobiDB-lite"/>
    </source>
</evidence>
<accession>A0A3S0ZS37</accession>
<dbReference type="InterPro" id="IPR017452">
    <property type="entry name" value="GPCR_Rhodpsn_7TM"/>
</dbReference>
<evidence type="ECO:0000256" key="1">
    <source>
        <dbReference type="ARBA" id="ARBA00004370"/>
    </source>
</evidence>
<keyword evidence="9" id="KW-1185">Reference proteome</keyword>
<feature type="transmembrane region" description="Helical" evidence="6">
    <location>
        <begin position="104"/>
        <end position="128"/>
    </location>
</feature>
<gene>
    <name evidence="8" type="ORF">EGW08_006726</name>
</gene>
<feature type="transmembrane region" description="Helical" evidence="6">
    <location>
        <begin position="149"/>
        <end position="170"/>
    </location>
</feature>
<sequence length="378" mass="42009">MNVSVSSLDVVPIQMGAGLVSITVFKTSTAVLTSMVLVVSLSSTVLNILNIYTFLNLQQNTVSICLISLALSDLTSMLILSNGSIITLIPAIFDVPWARNVPAFHFLLALGHSLAMDMTSAITTYIAIQRGICVTLPFLARNAFSKNTSLVVCVALFLTMLTLTLLRLTAFRLNSVPDPVNNSSTLLVIEYYESRAQFEYFYFIVMKTALVFIEFGLMVVCTVAIYIGMQSSMKLKDKTASIQTHREIEPGSEASTTKRKIKDTKSKDDPQNATKDQPQAKKQTKESIVVKQSFMVVFIHVVLTTPRVLACVYRLLDSRFRVGGQLHNLFIIIFSAINVIDAINAFVNFFVYVKFDARFRMLLLTKVCCREPEMSKGS</sequence>
<feature type="domain" description="G-protein coupled receptors family 1 profile" evidence="7">
    <location>
        <begin position="43"/>
        <end position="352"/>
    </location>
</feature>
<dbReference type="Pfam" id="PF00001">
    <property type="entry name" value="7tm_1"/>
    <property type="match status" value="1"/>
</dbReference>
<feature type="transmembrane region" description="Helical" evidence="6">
    <location>
        <begin position="294"/>
        <end position="316"/>
    </location>
</feature>
<dbReference type="AlphaFoldDB" id="A0A3S0ZS37"/>
<keyword evidence="2 6" id="KW-0812">Transmembrane</keyword>
<feature type="transmembrane region" description="Helical" evidence="6">
    <location>
        <begin position="64"/>
        <end position="92"/>
    </location>
</feature>
<evidence type="ECO:0000256" key="4">
    <source>
        <dbReference type="ARBA" id="ARBA00023136"/>
    </source>
</evidence>
<dbReference type="SUPFAM" id="SSF81321">
    <property type="entry name" value="Family A G protein-coupled receptor-like"/>
    <property type="match status" value="1"/>
</dbReference>
<dbReference type="PROSITE" id="PS50262">
    <property type="entry name" value="G_PROTEIN_RECEP_F1_2"/>
    <property type="match status" value="1"/>
</dbReference>
<dbReference type="Proteomes" id="UP000271974">
    <property type="component" value="Unassembled WGS sequence"/>
</dbReference>
<dbReference type="PANTHER" id="PTHR46641:SF18">
    <property type="entry name" value="G-PROTEIN COUPLED RECEPTORS FAMILY 1 PROFILE DOMAIN-CONTAINING PROTEIN"/>
    <property type="match status" value="1"/>
</dbReference>
<evidence type="ECO:0000256" key="6">
    <source>
        <dbReference type="SAM" id="Phobius"/>
    </source>
</evidence>
<dbReference type="InterPro" id="IPR052954">
    <property type="entry name" value="GPCR-Ligand_Int"/>
</dbReference>
<feature type="region of interest" description="Disordered" evidence="5">
    <location>
        <begin position="246"/>
        <end position="284"/>
    </location>
</feature>
<feature type="transmembrane region" description="Helical" evidence="6">
    <location>
        <begin position="200"/>
        <end position="228"/>
    </location>
</feature>
<name>A0A3S0ZS37_ELYCH</name>
<dbReference type="GO" id="GO:0016020">
    <property type="term" value="C:membrane"/>
    <property type="evidence" value="ECO:0007669"/>
    <property type="project" value="UniProtKB-SubCell"/>
</dbReference>
<dbReference type="Gene3D" id="1.20.1070.10">
    <property type="entry name" value="Rhodopsin 7-helix transmembrane proteins"/>
    <property type="match status" value="1"/>
</dbReference>
<evidence type="ECO:0000256" key="2">
    <source>
        <dbReference type="ARBA" id="ARBA00022692"/>
    </source>
</evidence>
<keyword evidence="4 6" id="KW-0472">Membrane</keyword>
<comment type="caution">
    <text evidence="8">The sequence shown here is derived from an EMBL/GenBank/DDBJ whole genome shotgun (WGS) entry which is preliminary data.</text>
</comment>
<keyword evidence="3 6" id="KW-1133">Transmembrane helix</keyword>
<comment type="subcellular location">
    <subcellularLocation>
        <location evidence="1">Membrane</location>
    </subcellularLocation>
</comment>
<dbReference type="EMBL" id="RQTK01000167">
    <property type="protein sequence ID" value="RUS85518.1"/>
    <property type="molecule type" value="Genomic_DNA"/>
</dbReference>
<evidence type="ECO:0000313" key="8">
    <source>
        <dbReference type="EMBL" id="RUS85518.1"/>
    </source>
</evidence>
<evidence type="ECO:0000313" key="9">
    <source>
        <dbReference type="Proteomes" id="UP000271974"/>
    </source>
</evidence>
<proteinExistence type="predicted"/>
<reference evidence="8 9" key="1">
    <citation type="submission" date="2019-01" db="EMBL/GenBank/DDBJ databases">
        <title>A draft genome assembly of the solar-powered sea slug Elysia chlorotica.</title>
        <authorList>
            <person name="Cai H."/>
            <person name="Li Q."/>
            <person name="Fang X."/>
            <person name="Li J."/>
            <person name="Curtis N.E."/>
            <person name="Altenburger A."/>
            <person name="Shibata T."/>
            <person name="Feng M."/>
            <person name="Maeda T."/>
            <person name="Schwartz J.A."/>
            <person name="Shigenobu S."/>
            <person name="Lundholm N."/>
            <person name="Nishiyama T."/>
            <person name="Yang H."/>
            <person name="Hasebe M."/>
            <person name="Li S."/>
            <person name="Pierce S.K."/>
            <person name="Wang J."/>
        </authorList>
    </citation>
    <scope>NUCLEOTIDE SEQUENCE [LARGE SCALE GENOMIC DNA]</scope>
    <source>
        <strain evidence="8">EC2010</strain>
        <tissue evidence="8">Whole organism of an adult</tissue>
    </source>
</reference>
<feature type="transmembrane region" description="Helical" evidence="6">
    <location>
        <begin position="30"/>
        <end position="52"/>
    </location>
</feature>